<gene>
    <name evidence="1" type="ORF">M0R45_003965</name>
</gene>
<comment type="caution">
    <text evidence="1">The sequence shown here is derived from an EMBL/GenBank/DDBJ whole genome shotgun (WGS) entry which is preliminary data.</text>
</comment>
<evidence type="ECO:0000313" key="1">
    <source>
        <dbReference type="EMBL" id="KAK9948385.1"/>
    </source>
</evidence>
<evidence type="ECO:0000313" key="2">
    <source>
        <dbReference type="Proteomes" id="UP001457282"/>
    </source>
</evidence>
<organism evidence="1 2">
    <name type="scientific">Rubus argutus</name>
    <name type="common">Southern blackberry</name>
    <dbReference type="NCBI Taxonomy" id="59490"/>
    <lineage>
        <taxon>Eukaryota</taxon>
        <taxon>Viridiplantae</taxon>
        <taxon>Streptophyta</taxon>
        <taxon>Embryophyta</taxon>
        <taxon>Tracheophyta</taxon>
        <taxon>Spermatophyta</taxon>
        <taxon>Magnoliopsida</taxon>
        <taxon>eudicotyledons</taxon>
        <taxon>Gunneridae</taxon>
        <taxon>Pentapetalae</taxon>
        <taxon>rosids</taxon>
        <taxon>fabids</taxon>
        <taxon>Rosales</taxon>
        <taxon>Rosaceae</taxon>
        <taxon>Rosoideae</taxon>
        <taxon>Rosoideae incertae sedis</taxon>
        <taxon>Rubus</taxon>
    </lineage>
</organism>
<keyword evidence="2" id="KW-1185">Reference proteome</keyword>
<dbReference type="AlphaFoldDB" id="A0AAW1YI19"/>
<reference evidence="1 2" key="1">
    <citation type="journal article" date="2023" name="G3 (Bethesda)">
        <title>A chromosome-length genome assembly and annotation of blackberry (Rubus argutus, cv. 'Hillquist').</title>
        <authorList>
            <person name="Bruna T."/>
            <person name="Aryal R."/>
            <person name="Dudchenko O."/>
            <person name="Sargent D.J."/>
            <person name="Mead D."/>
            <person name="Buti M."/>
            <person name="Cavallini A."/>
            <person name="Hytonen T."/>
            <person name="Andres J."/>
            <person name="Pham M."/>
            <person name="Weisz D."/>
            <person name="Mascagni F."/>
            <person name="Usai G."/>
            <person name="Natali L."/>
            <person name="Bassil N."/>
            <person name="Fernandez G.E."/>
            <person name="Lomsadze A."/>
            <person name="Armour M."/>
            <person name="Olukolu B."/>
            <person name="Poorten T."/>
            <person name="Britton C."/>
            <person name="Davik J."/>
            <person name="Ashrafi H."/>
            <person name="Aiden E.L."/>
            <person name="Borodovsky M."/>
            <person name="Worthington M."/>
        </authorList>
    </citation>
    <scope>NUCLEOTIDE SEQUENCE [LARGE SCALE GENOMIC DNA]</scope>
    <source>
        <strain evidence="1">PI 553951</strain>
    </source>
</reference>
<dbReference type="Proteomes" id="UP001457282">
    <property type="component" value="Unassembled WGS sequence"/>
</dbReference>
<sequence length="103" mass="11672">MLKGSKIPCMLKGNLWTMVVPCNLEEMIHFSFHALGKFLHNKRETENMELDGAAFHVREGLSRLPLKMDAPEKILCQAHGQARPIADFLHENVLDFLSEGGNR</sequence>
<proteinExistence type="predicted"/>
<dbReference type="EMBL" id="JBEDUW010000001">
    <property type="protein sequence ID" value="KAK9948385.1"/>
    <property type="molecule type" value="Genomic_DNA"/>
</dbReference>
<name>A0AAW1YI19_RUBAR</name>
<protein>
    <submittedName>
        <fullName evidence="1">Uncharacterized protein</fullName>
    </submittedName>
</protein>
<accession>A0AAW1YI19</accession>